<organism evidence="12 13">
    <name type="scientific">Amanita thiersii Skay4041</name>
    <dbReference type="NCBI Taxonomy" id="703135"/>
    <lineage>
        <taxon>Eukaryota</taxon>
        <taxon>Fungi</taxon>
        <taxon>Dikarya</taxon>
        <taxon>Basidiomycota</taxon>
        <taxon>Agaricomycotina</taxon>
        <taxon>Agaricomycetes</taxon>
        <taxon>Agaricomycetidae</taxon>
        <taxon>Agaricales</taxon>
        <taxon>Pluteineae</taxon>
        <taxon>Amanitaceae</taxon>
        <taxon>Amanita</taxon>
    </lineage>
</organism>
<feature type="domain" description="C5a peptidase/Subtilisin-like protease SBT2-like Fn3-like" evidence="11">
    <location>
        <begin position="599"/>
        <end position="710"/>
    </location>
</feature>
<dbReference type="Pfam" id="PF06280">
    <property type="entry name" value="fn3_5"/>
    <property type="match status" value="1"/>
</dbReference>
<feature type="chain" id="PRO_5012270354" description="Peptidase S8/S53 domain-containing protein" evidence="9">
    <location>
        <begin position="20"/>
        <end position="886"/>
    </location>
</feature>
<evidence type="ECO:0000259" key="10">
    <source>
        <dbReference type="Pfam" id="PF00082"/>
    </source>
</evidence>
<dbReference type="GO" id="GO:0005615">
    <property type="term" value="C:extracellular space"/>
    <property type="evidence" value="ECO:0007669"/>
    <property type="project" value="TreeGrafter"/>
</dbReference>
<evidence type="ECO:0000256" key="8">
    <source>
        <dbReference type="RuleBase" id="RU003355"/>
    </source>
</evidence>
<dbReference type="OrthoDB" id="206201at2759"/>
<dbReference type="InterPro" id="IPR036852">
    <property type="entry name" value="Peptidase_S8/S53_dom_sf"/>
</dbReference>
<keyword evidence="13" id="KW-1185">Reference proteome</keyword>
<dbReference type="PROSITE" id="PS00136">
    <property type="entry name" value="SUBTILASE_ASP"/>
    <property type="match status" value="1"/>
</dbReference>
<dbReference type="PROSITE" id="PS51892">
    <property type="entry name" value="SUBTILASE"/>
    <property type="match status" value="1"/>
</dbReference>
<reference evidence="12 13" key="1">
    <citation type="submission" date="2014-02" db="EMBL/GenBank/DDBJ databases">
        <title>Transposable element dynamics among asymbiotic and ectomycorrhizal Amanita fungi.</title>
        <authorList>
            <consortium name="DOE Joint Genome Institute"/>
            <person name="Hess J."/>
            <person name="Skrede I."/>
            <person name="Wolfe B."/>
            <person name="LaButti K."/>
            <person name="Ohm R.A."/>
            <person name="Grigoriev I.V."/>
            <person name="Pringle A."/>
        </authorList>
    </citation>
    <scope>NUCLEOTIDE SEQUENCE [LARGE SCALE GENOMIC DNA]</scope>
    <source>
        <strain evidence="12 13">SKay4041</strain>
    </source>
</reference>
<dbReference type="PANTHER" id="PTHR43806:SF66">
    <property type="entry name" value="SERIN ENDOPEPTIDASE"/>
    <property type="match status" value="1"/>
</dbReference>
<feature type="active site" description="Charge relay system" evidence="6 7">
    <location>
        <position position="521"/>
    </location>
</feature>
<dbReference type="STRING" id="703135.A0A2A9N8B5"/>
<dbReference type="EMBL" id="KZ302178">
    <property type="protein sequence ID" value="PFH46579.1"/>
    <property type="molecule type" value="Genomic_DNA"/>
</dbReference>
<dbReference type="InterPro" id="IPR034187">
    <property type="entry name" value="Peptidases_S8_5"/>
</dbReference>
<evidence type="ECO:0000256" key="2">
    <source>
        <dbReference type="ARBA" id="ARBA00022670"/>
    </source>
</evidence>
<dbReference type="GO" id="GO:0016020">
    <property type="term" value="C:membrane"/>
    <property type="evidence" value="ECO:0007669"/>
    <property type="project" value="InterPro"/>
</dbReference>
<dbReference type="GO" id="GO:0004252">
    <property type="term" value="F:serine-type endopeptidase activity"/>
    <property type="evidence" value="ECO:0007669"/>
    <property type="project" value="UniProtKB-UniRule"/>
</dbReference>
<feature type="active site" description="Charge relay system" evidence="6 7">
    <location>
        <position position="173"/>
    </location>
</feature>
<name>A0A2A9N8B5_9AGAR</name>
<gene>
    <name evidence="12" type="ORF">AMATHDRAFT_7647</name>
</gene>
<evidence type="ECO:0000256" key="1">
    <source>
        <dbReference type="ARBA" id="ARBA00011073"/>
    </source>
</evidence>
<evidence type="ECO:0000256" key="9">
    <source>
        <dbReference type="SAM" id="SignalP"/>
    </source>
</evidence>
<evidence type="ECO:0000256" key="7">
    <source>
        <dbReference type="PROSITE-ProRule" id="PRU01240"/>
    </source>
</evidence>
<dbReference type="PROSITE" id="PS00137">
    <property type="entry name" value="SUBTILASE_HIS"/>
    <property type="match status" value="1"/>
</dbReference>
<dbReference type="GO" id="GO:0006508">
    <property type="term" value="P:proteolysis"/>
    <property type="evidence" value="ECO:0007669"/>
    <property type="project" value="UniProtKB-KW"/>
</dbReference>
<evidence type="ECO:0008006" key="14">
    <source>
        <dbReference type="Google" id="ProtNLM"/>
    </source>
</evidence>
<dbReference type="InterPro" id="IPR022398">
    <property type="entry name" value="Peptidase_S8_His-AS"/>
</dbReference>
<evidence type="ECO:0000256" key="6">
    <source>
        <dbReference type="PIRSR" id="PIRSR615500-1"/>
    </source>
</evidence>
<evidence type="ECO:0000313" key="12">
    <source>
        <dbReference type="EMBL" id="PFH46579.1"/>
    </source>
</evidence>
<protein>
    <recommendedName>
        <fullName evidence="14">Peptidase S8/S53 domain-containing protein</fullName>
    </recommendedName>
</protein>
<dbReference type="InterPro" id="IPR000209">
    <property type="entry name" value="Peptidase_S8/S53_dom"/>
</dbReference>
<feature type="active site" description="Charge relay system" evidence="6 7">
    <location>
        <position position="209"/>
    </location>
</feature>
<feature type="domain" description="Peptidase S8/S53" evidence="10">
    <location>
        <begin position="164"/>
        <end position="559"/>
    </location>
</feature>
<dbReference type="InterPro" id="IPR050131">
    <property type="entry name" value="Peptidase_S8_subtilisin-like"/>
</dbReference>
<comment type="similarity">
    <text evidence="1 7 8">Belongs to the peptidase S8 family.</text>
</comment>
<evidence type="ECO:0000259" key="11">
    <source>
        <dbReference type="Pfam" id="PF06280"/>
    </source>
</evidence>
<dbReference type="PROSITE" id="PS00138">
    <property type="entry name" value="SUBTILASE_SER"/>
    <property type="match status" value="1"/>
</dbReference>
<dbReference type="CDD" id="cd07489">
    <property type="entry name" value="Peptidases_S8_5"/>
    <property type="match status" value="1"/>
</dbReference>
<dbReference type="InterPro" id="IPR010435">
    <property type="entry name" value="C5a/SBT2-like_Fn3"/>
</dbReference>
<proteinExistence type="inferred from homology"/>
<dbReference type="InterPro" id="IPR023827">
    <property type="entry name" value="Peptidase_S8_Asp-AS"/>
</dbReference>
<dbReference type="Proteomes" id="UP000242287">
    <property type="component" value="Unassembled WGS sequence"/>
</dbReference>
<dbReference type="PRINTS" id="PR00723">
    <property type="entry name" value="SUBTILISIN"/>
</dbReference>
<dbReference type="Pfam" id="PF00082">
    <property type="entry name" value="Peptidase_S8"/>
    <property type="match status" value="1"/>
</dbReference>
<keyword evidence="3 9" id="KW-0732">Signal</keyword>
<feature type="signal peptide" evidence="9">
    <location>
        <begin position="1"/>
        <end position="19"/>
    </location>
</feature>
<dbReference type="SUPFAM" id="SSF52743">
    <property type="entry name" value="Subtilisin-like"/>
    <property type="match status" value="1"/>
</dbReference>
<keyword evidence="4 7" id="KW-0378">Hydrolase</keyword>
<keyword evidence="2 7" id="KW-0645">Protease</keyword>
<evidence type="ECO:0000256" key="4">
    <source>
        <dbReference type="ARBA" id="ARBA00022801"/>
    </source>
</evidence>
<sequence>MKALHISWLIQVCIALAVADDFPFSSINWNSSSSTVVPNKYLIQFDKSAELFQKRSHGKEQKHHAIVYETLKKRNVKFHVHREFNSEELFMGATVTVEDPRDLAAIENSPGIHRVEPLRILVRPRSEMSIPLARWGPGPNDPLNALSAHEMIGADKLHAKGITGKGIKIGIIDSGIDYTHPLLKDTVVGGWNFVDEHDGPYTLETCGGHGTHVAGIIGAKPGGDFNIKGVAYDASLTAYKVGGCTGAFSEAAVISALLRGVKDRQDILTLSFGQPSGWAGSTLAKLISDIAASGTIVTISAGNAGHVGSWYANGAPRGRNVISVANVQNNVNLVQTAIINGVHYGPIVYQPANNNIFPQTGPLRVFATWTRAAAVFDHACKPLPINLSSFLVVVRVGACPLQQKLDNIAASSGKFALIYDSEEVLASPLPFTTVYAGFITATDGRFLVENFAVGTHITITFPPRGGLVGHSNEFGELVDPSSSYGPPYDLSLQPAVSAPGTDILSTFPRTLEGYGVMSGTSMSTPLVAGSIALLLQAIEKRYTIATDMRTRLETTSQPLPSSHTPGALLQTVTHQGTGMINIHNAIHYKTFVTPGELLLGDTDHFEGSHSITVHNTGPYPQAYNVSHVHAGTAITMQPNGVHPNTGPVPLDSHSASVELSPTNFTLLPNDFVTIVATISPPKGLDPLLFPVFSGFITIKSATENLHVTYMGLDAPLKSIKVIDNLTKLGGVPLPVLIDKDKKVQTGRRAFTMVDGDAPILVYRLGFGAPMLLIDLVAPNIKFRPSMNKIYDDDFQVSPSEPVDRIVETVGNVFRDYWVPRNQMPTRDFPYSAVRIDRLSLTKSAIPNGDYRVLLRVFDEVGDPSRIKPRNSWLSPIVHIRAPRGYQ</sequence>
<evidence type="ECO:0000256" key="3">
    <source>
        <dbReference type="ARBA" id="ARBA00022729"/>
    </source>
</evidence>
<dbReference type="PANTHER" id="PTHR43806">
    <property type="entry name" value="PEPTIDASE S8"/>
    <property type="match status" value="1"/>
</dbReference>
<accession>A0A2A9N8B5</accession>
<dbReference type="Gene3D" id="3.40.50.200">
    <property type="entry name" value="Peptidase S8/S53 domain"/>
    <property type="match status" value="2"/>
</dbReference>
<dbReference type="InterPro" id="IPR015500">
    <property type="entry name" value="Peptidase_S8_subtilisin-rel"/>
</dbReference>
<dbReference type="InterPro" id="IPR023828">
    <property type="entry name" value="Peptidase_S8_Ser-AS"/>
</dbReference>
<evidence type="ECO:0000256" key="5">
    <source>
        <dbReference type="ARBA" id="ARBA00022825"/>
    </source>
</evidence>
<dbReference type="AlphaFoldDB" id="A0A2A9N8B5"/>
<keyword evidence="5 7" id="KW-0720">Serine protease</keyword>
<evidence type="ECO:0000313" key="13">
    <source>
        <dbReference type="Proteomes" id="UP000242287"/>
    </source>
</evidence>